<organism evidence="2 3">
    <name type="scientific">Champsocephalus esox</name>
    <name type="common">pike icefish</name>
    <dbReference type="NCBI Taxonomy" id="159716"/>
    <lineage>
        <taxon>Eukaryota</taxon>
        <taxon>Metazoa</taxon>
        <taxon>Chordata</taxon>
        <taxon>Craniata</taxon>
        <taxon>Vertebrata</taxon>
        <taxon>Euteleostomi</taxon>
        <taxon>Actinopterygii</taxon>
        <taxon>Neopterygii</taxon>
        <taxon>Teleostei</taxon>
        <taxon>Neoteleostei</taxon>
        <taxon>Acanthomorphata</taxon>
        <taxon>Eupercaria</taxon>
        <taxon>Perciformes</taxon>
        <taxon>Notothenioidei</taxon>
        <taxon>Channichthyidae</taxon>
        <taxon>Champsocephalus</taxon>
    </lineage>
</organism>
<proteinExistence type="predicted"/>
<dbReference type="EMBL" id="JAULUE010002064">
    <property type="protein sequence ID" value="KAK5879638.1"/>
    <property type="molecule type" value="Genomic_DNA"/>
</dbReference>
<name>A0AAN8GJ14_9TELE</name>
<dbReference type="Proteomes" id="UP001335648">
    <property type="component" value="Unassembled WGS sequence"/>
</dbReference>
<sequence length="72" mass="8265">MMKRRRKSSLTCVLGVRGGQQQCQEGSHRQKHLHLLPPAQQLMKEAEEERREAVRPSTKQPEAPEHLGATWP</sequence>
<feature type="region of interest" description="Disordered" evidence="1">
    <location>
        <begin position="43"/>
        <end position="72"/>
    </location>
</feature>
<accession>A0AAN8GJ14</accession>
<protein>
    <submittedName>
        <fullName evidence="2">Uncharacterized protein</fullName>
    </submittedName>
</protein>
<comment type="caution">
    <text evidence="2">The sequence shown here is derived from an EMBL/GenBank/DDBJ whole genome shotgun (WGS) entry which is preliminary data.</text>
</comment>
<keyword evidence="3" id="KW-1185">Reference proteome</keyword>
<gene>
    <name evidence="2" type="ORF">CesoFtcFv8_022736</name>
</gene>
<evidence type="ECO:0000313" key="3">
    <source>
        <dbReference type="Proteomes" id="UP001335648"/>
    </source>
</evidence>
<evidence type="ECO:0000313" key="2">
    <source>
        <dbReference type="EMBL" id="KAK5879638.1"/>
    </source>
</evidence>
<feature type="compositionally biased region" description="Basic and acidic residues" evidence="1">
    <location>
        <begin position="44"/>
        <end position="54"/>
    </location>
</feature>
<reference evidence="2 3" key="1">
    <citation type="journal article" date="2023" name="Mol. Biol. Evol.">
        <title>Genomics of Secondarily Temperate Adaptation in the Only Non-Antarctic Icefish.</title>
        <authorList>
            <person name="Rivera-Colon A.G."/>
            <person name="Rayamajhi N."/>
            <person name="Minhas B.F."/>
            <person name="Madrigal G."/>
            <person name="Bilyk K.T."/>
            <person name="Yoon V."/>
            <person name="Hune M."/>
            <person name="Gregory S."/>
            <person name="Cheng C.H.C."/>
            <person name="Catchen J.M."/>
        </authorList>
    </citation>
    <scope>NUCLEOTIDE SEQUENCE [LARGE SCALE GENOMIC DNA]</scope>
    <source>
        <strain evidence="2">JC2023a</strain>
    </source>
</reference>
<evidence type="ECO:0000256" key="1">
    <source>
        <dbReference type="SAM" id="MobiDB-lite"/>
    </source>
</evidence>
<dbReference type="AlphaFoldDB" id="A0AAN8GJ14"/>